<proteinExistence type="predicted"/>
<keyword evidence="1" id="KW-0418">Kinase</keyword>
<gene>
    <name evidence="4" type="ORF">ITX44_36220</name>
</gene>
<sequence length="197" mass="20430">MTAQWSDTVSGPRARTPVAPGPEVGPLDVFLRSGAGQWGLPHGSDGSGLAALRFDAGPGSAARTRPFLRRTLGAWHLPDLVEDAALVTAELVANAVTHALRSPAAAPRPCPHGTVPPPAAWLALLRLDRAVVCAVADPSPELPVPADPQPFAESGRGLRIVAELSESWGHTAPVPGGKTVWARLTGPDPTWSGPRSL</sequence>
<dbReference type="InterPro" id="IPR036890">
    <property type="entry name" value="HATPase_C_sf"/>
</dbReference>
<name>A0ABS2U2T5_9ACTN</name>
<accession>A0ABS2U2T5</accession>
<evidence type="ECO:0000313" key="4">
    <source>
        <dbReference type="EMBL" id="MBM9509908.1"/>
    </source>
</evidence>
<feature type="region of interest" description="Disordered" evidence="2">
    <location>
        <begin position="1"/>
        <end position="25"/>
    </location>
</feature>
<dbReference type="Gene3D" id="3.30.565.10">
    <property type="entry name" value="Histidine kinase-like ATPase, C-terminal domain"/>
    <property type="match status" value="1"/>
</dbReference>
<dbReference type="Proteomes" id="UP000749040">
    <property type="component" value="Unassembled WGS sequence"/>
</dbReference>
<protein>
    <submittedName>
        <fullName evidence="4">ATP-binding protein</fullName>
    </submittedName>
</protein>
<reference evidence="4 5" key="1">
    <citation type="submission" date="2021-01" db="EMBL/GenBank/DDBJ databases">
        <title>Streptomyces acididurans sp. nov., isolated from a peat swamp forest soil.</title>
        <authorList>
            <person name="Chantavorakit T."/>
            <person name="Duangmal K."/>
        </authorList>
    </citation>
    <scope>NUCLEOTIDE SEQUENCE [LARGE SCALE GENOMIC DNA]</scope>
    <source>
        <strain evidence="4 5">KK5PA1</strain>
    </source>
</reference>
<organism evidence="4 5">
    <name type="scientific">Actinacidiphila acididurans</name>
    <dbReference type="NCBI Taxonomy" id="2784346"/>
    <lineage>
        <taxon>Bacteria</taxon>
        <taxon>Bacillati</taxon>
        <taxon>Actinomycetota</taxon>
        <taxon>Actinomycetes</taxon>
        <taxon>Kitasatosporales</taxon>
        <taxon>Streptomycetaceae</taxon>
        <taxon>Actinacidiphila</taxon>
    </lineage>
</organism>
<dbReference type="InterPro" id="IPR003594">
    <property type="entry name" value="HATPase_dom"/>
</dbReference>
<dbReference type="SUPFAM" id="SSF55874">
    <property type="entry name" value="ATPase domain of HSP90 chaperone/DNA topoisomerase II/histidine kinase"/>
    <property type="match status" value="1"/>
</dbReference>
<evidence type="ECO:0000256" key="2">
    <source>
        <dbReference type="SAM" id="MobiDB-lite"/>
    </source>
</evidence>
<dbReference type="GO" id="GO:0005524">
    <property type="term" value="F:ATP binding"/>
    <property type="evidence" value="ECO:0007669"/>
    <property type="project" value="UniProtKB-KW"/>
</dbReference>
<keyword evidence="1" id="KW-0808">Transferase</keyword>
<keyword evidence="4" id="KW-0547">Nucleotide-binding</keyword>
<feature type="domain" description="Histidine kinase/HSP90-like ATPase" evidence="3">
    <location>
        <begin position="56"/>
        <end position="183"/>
    </location>
</feature>
<keyword evidence="5" id="KW-1185">Reference proteome</keyword>
<evidence type="ECO:0000313" key="5">
    <source>
        <dbReference type="Proteomes" id="UP000749040"/>
    </source>
</evidence>
<evidence type="ECO:0000256" key="1">
    <source>
        <dbReference type="ARBA" id="ARBA00022527"/>
    </source>
</evidence>
<dbReference type="PANTHER" id="PTHR35526:SF3">
    <property type="entry name" value="ANTI-SIGMA-F FACTOR RSBW"/>
    <property type="match status" value="1"/>
</dbReference>
<dbReference type="RefSeq" id="WP_205363444.1">
    <property type="nucleotide sequence ID" value="NZ_JADKYB010000029.1"/>
</dbReference>
<dbReference type="CDD" id="cd16936">
    <property type="entry name" value="HATPase_RsbW-like"/>
    <property type="match status" value="1"/>
</dbReference>
<dbReference type="PANTHER" id="PTHR35526">
    <property type="entry name" value="ANTI-SIGMA-F FACTOR RSBW-RELATED"/>
    <property type="match status" value="1"/>
</dbReference>
<dbReference type="Pfam" id="PF13581">
    <property type="entry name" value="HATPase_c_2"/>
    <property type="match status" value="1"/>
</dbReference>
<comment type="caution">
    <text evidence="4">The sequence shown here is derived from an EMBL/GenBank/DDBJ whole genome shotgun (WGS) entry which is preliminary data.</text>
</comment>
<dbReference type="InterPro" id="IPR050267">
    <property type="entry name" value="Anti-sigma-factor_SerPK"/>
</dbReference>
<evidence type="ECO:0000259" key="3">
    <source>
        <dbReference type="Pfam" id="PF13581"/>
    </source>
</evidence>
<dbReference type="EMBL" id="JADKYB010000029">
    <property type="protein sequence ID" value="MBM9509908.1"/>
    <property type="molecule type" value="Genomic_DNA"/>
</dbReference>
<keyword evidence="4" id="KW-0067">ATP-binding</keyword>
<keyword evidence="1" id="KW-0723">Serine/threonine-protein kinase</keyword>